<dbReference type="PhylomeDB" id="A0A0G4E942"/>
<dbReference type="Gene3D" id="2.160.20.10">
    <property type="entry name" value="Single-stranded right-handed beta-helix, Pectin lyase-like"/>
    <property type="match status" value="1"/>
</dbReference>
<proteinExistence type="predicted"/>
<sequence>MTRAWRGRRKKGELTIEDGGATISPSPNEHAYFDLDHDLAGMPDVEQAALAATIDLSQLQLPPVPEHKWSPHIKDNGFELLRVHGPPSNGRVASLVPYRKESGSLVMILTYNSDEGHIKELDTAIDLPDDGQPHDYIVGFPMKGKDGDGDVFVCVDGDLKLTASLSKMNLTTTDVSVVRLGFVTWGANVGGSLLINKMLMYVPSLPDVYVDDKTGADTNDGATPQTALASVVRAAEVARPGTTVHIAKGIYRGALKLRSFGQPGKPIKFVGEGRDATAIVGSIRADSLTWTLHKDTCAGDNLYKADVTKLKAGSGYVGTWSVTKAPHFVCESKAPGKCTRKYHLARSPNYRLPDADPAEEYKYLKHWYLADGGDGVPDCTPSPGSDKYCDESNWSFDTLTDVGHFNETGDPQPAATLKTLPDLVGANITINDGRSGFWTKQFTVKSHNKAEGKITIDGRFYCRDPTFPGIRAYAHYYVSNKLSFLDSPGEYWFDETSNLLYVWKSDDAEWSDIEISTDATDQEIGLDMVGKSYIEWEGLTFSFFYQIVREPFTIANPSEHNTFNNCRFHSSAFGIKLQRKLDSSQPWKKTRHWSFTKNEWSSIDEEAVWIKAPDGRDPDNGESSIRNLYFFNNSFHHIGFAYECPYAVAKHAPAAVHICYATNVTFIYNTIEIVAGYALIIRYGLHGNDAIVYPNIKASAHGDNLVARNNISRACLIKADAGRT</sequence>
<dbReference type="PANTHER" id="PTHR36453:SF1">
    <property type="entry name" value="RIGHT HANDED BETA HELIX DOMAIN-CONTAINING PROTEIN"/>
    <property type="match status" value="1"/>
</dbReference>
<evidence type="ECO:0008006" key="4">
    <source>
        <dbReference type="Google" id="ProtNLM"/>
    </source>
</evidence>
<keyword evidence="3" id="KW-1185">Reference proteome</keyword>
<feature type="region of interest" description="Disordered" evidence="1">
    <location>
        <begin position="1"/>
        <end position="27"/>
    </location>
</feature>
<reference evidence="2 3" key="1">
    <citation type="submission" date="2014-11" db="EMBL/GenBank/DDBJ databases">
        <authorList>
            <person name="Zhu J."/>
            <person name="Qi W."/>
            <person name="Song R."/>
        </authorList>
    </citation>
    <scope>NUCLEOTIDE SEQUENCE [LARGE SCALE GENOMIC DNA]</scope>
</reference>
<dbReference type="InterPro" id="IPR011050">
    <property type="entry name" value="Pectin_lyase_fold/virulence"/>
</dbReference>
<dbReference type="OrthoDB" id="5946820at2759"/>
<dbReference type="Proteomes" id="UP000041254">
    <property type="component" value="Unassembled WGS sequence"/>
</dbReference>
<dbReference type="PANTHER" id="PTHR36453">
    <property type="entry name" value="SECRETED PROTEIN-RELATED"/>
    <property type="match status" value="1"/>
</dbReference>
<evidence type="ECO:0000313" key="2">
    <source>
        <dbReference type="EMBL" id="CEL92436.1"/>
    </source>
</evidence>
<name>A0A0G4E942_VITBC</name>
<protein>
    <recommendedName>
        <fullName evidence="4">Right handed beta helix domain-containing protein</fullName>
    </recommendedName>
</protein>
<dbReference type="InterPro" id="IPR012334">
    <property type="entry name" value="Pectin_lyas_fold"/>
</dbReference>
<dbReference type="SUPFAM" id="SSF51126">
    <property type="entry name" value="Pectin lyase-like"/>
    <property type="match status" value="1"/>
</dbReference>
<dbReference type="InParanoid" id="A0A0G4E942"/>
<gene>
    <name evidence="2" type="ORF">Vbra_3542</name>
</gene>
<dbReference type="AlphaFoldDB" id="A0A0G4E942"/>
<evidence type="ECO:0000313" key="3">
    <source>
        <dbReference type="Proteomes" id="UP000041254"/>
    </source>
</evidence>
<feature type="compositionally biased region" description="Basic residues" evidence="1">
    <location>
        <begin position="1"/>
        <end position="11"/>
    </location>
</feature>
<evidence type="ECO:0000256" key="1">
    <source>
        <dbReference type="SAM" id="MobiDB-lite"/>
    </source>
</evidence>
<organism evidence="2 3">
    <name type="scientific">Vitrella brassicaformis (strain CCMP3155)</name>
    <dbReference type="NCBI Taxonomy" id="1169540"/>
    <lineage>
        <taxon>Eukaryota</taxon>
        <taxon>Sar</taxon>
        <taxon>Alveolata</taxon>
        <taxon>Colpodellida</taxon>
        <taxon>Vitrellaceae</taxon>
        <taxon>Vitrella</taxon>
    </lineage>
</organism>
<dbReference type="EMBL" id="CDMY01000077">
    <property type="protein sequence ID" value="CEL92436.1"/>
    <property type="molecule type" value="Genomic_DNA"/>
</dbReference>
<accession>A0A0G4E942</accession>
<dbReference type="VEuPathDB" id="CryptoDB:Vbra_3542"/>